<dbReference type="Proteomes" id="UP000003477">
    <property type="component" value="Unassembled WGS sequence"/>
</dbReference>
<evidence type="ECO:0000313" key="2">
    <source>
        <dbReference type="Proteomes" id="UP000003477"/>
    </source>
</evidence>
<protein>
    <submittedName>
        <fullName evidence="1">Uncharacterized protein</fullName>
    </submittedName>
</protein>
<organism evidence="1 2">
    <name type="scientific">Crocosphaera watsonii WH 0003</name>
    <dbReference type="NCBI Taxonomy" id="423471"/>
    <lineage>
        <taxon>Bacteria</taxon>
        <taxon>Bacillati</taxon>
        <taxon>Cyanobacteriota</taxon>
        <taxon>Cyanophyceae</taxon>
        <taxon>Oscillatoriophycideae</taxon>
        <taxon>Chroococcales</taxon>
        <taxon>Aphanothecaceae</taxon>
        <taxon>Crocosphaera</taxon>
    </lineage>
</organism>
<gene>
    <name evidence="1" type="ORF">CWATWH0003_0435</name>
</gene>
<comment type="caution">
    <text evidence="1">The sequence shown here is derived from an EMBL/GenBank/DDBJ whole genome shotgun (WGS) entry which is preliminary data.</text>
</comment>
<accession>G5IYT4</accession>
<dbReference type="PATRIC" id="fig|423471.3.peg.402"/>
<reference evidence="1 2" key="1">
    <citation type="journal article" date="2011" name="Front. Microbiol.">
        <title>Two Strains of Crocosphaera watsonii with Highly Conserved Genomes are Distinguished by Strain-Specific Features.</title>
        <authorList>
            <person name="Bench S.R."/>
            <person name="Ilikchyan I.N."/>
            <person name="Tripp H.J."/>
            <person name="Zehr J.P."/>
        </authorList>
    </citation>
    <scope>NUCLEOTIDE SEQUENCE [LARGE SCALE GENOMIC DNA]</scope>
    <source>
        <strain evidence="1 2">WH 0003</strain>
    </source>
</reference>
<name>G5IYT4_CROWT</name>
<evidence type="ECO:0000313" key="1">
    <source>
        <dbReference type="EMBL" id="EHJ14903.1"/>
    </source>
</evidence>
<dbReference type="AlphaFoldDB" id="G5IYT4"/>
<proteinExistence type="predicted"/>
<dbReference type="EMBL" id="AESD01000073">
    <property type="protein sequence ID" value="EHJ14903.1"/>
    <property type="molecule type" value="Genomic_DNA"/>
</dbReference>
<sequence>MLSLVKTRHRRTESQDSGFFKNLHLHALRGLLTGLLSTYKNRDEQRIAALPIQNKTTSIMRQNKDFQPIKELQQCATCADCPMFSDFQDSRNRGWCSAFDKLARTHHPRTNSCEFAIKEYEEQTQIEVGVTLCSHELDIDDDGAIFPKEERIISLFVEEITKKAVYEAFEAHKHDFPGFYILAYHRCYPDAEF</sequence>